<dbReference type="SMART" id="SM00028">
    <property type="entry name" value="TPR"/>
    <property type="match status" value="7"/>
</dbReference>
<sequence>MIGAFLSVLLMIQASASPAIEHVHVGVDAEKRGQLDAALAEFQKATELDPKLGVAFADLGGVYIEKRDYAAAIPPLKRAIELSPDLEAAHRLLGYALLAQGYATEAIPHLEKAQAEDALGIALLDAGKLPEAVAVLQKALAQSPNDPELLYYYGRASGLLSKQVFDELEARFPDSARAHEMMAQDYAVLRDVPNAEREFFEALRLRPQTAGLHLQLGELYARAQQWDKAEEQFRLETEAQPGSAEAFYRLGEARLQLGKFHEAREALVQSDQLREDMPETLYQLGKAAAMDGDDTMAEKYWQHLLTLEKNTPLAAQAHFGLSGIYRKLGKPADADREMQEFRKLQSKPGHTDVSPN</sequence>
<dbReference type="Pfam" id="PF13181">
    <property type="entry name" value="TPR_8"/>
    <property type="match status" value="1"/>
</dbReference>
<dbReference type="InterPro" id="IPR011990">
    <property type="entry name" value="TPR-like_helical_dom_sf"/>
</dbReference>
<feature type="repeat" description="TPR" evidence="1">
    <location>
        <begin position="210"/>
        <end position="243"/>
    </location>
</feature>
<evidence type="ECO:0000313" key="2">
    <source>
        <dbReference type="EMBL" id="QNI30531.1"/>
    </source>
</evidence>
<dbReference type="Pfam" id="PF13414">
    <property type="entry name" value="TPR_11"/>
    <property type="match status" value="2"/>
</dbReference>
<keyword evidence="3" id="KW-1185">Reference proteome</keyword>
<dbReference type="SUPFAM" id="SSF48452">
    <property type="entry name" value="TPR-like"/>
    <property type="match status" value="2"/>
</dbReference>
<dbReference type="PANTHER" id="PTHR12558">
    <property type="entry name" value="CELL DIVISION CYCLE 16,23,27"/>
    <property type="match status" value="1"/>
</dbReference>
<feature type="repeat" description="TPR" evidence="1">
    <location>
        <begin position="244"/>
        <end position="277"/>
    </location>
</feature>
<dbReference type="Gene3D" id="1.25.40.10">
    <property type="entry name" value="Tetratricopeptide repeat domain"/>
    <property type="match status" value="4"/>
</dbReference>
<gene>
    <name evidence="2" type="ORF">H7849_15425</name>
</gene>
<feature type="repeat" description="TPR" evidence="1">
    <location>
        <begin position="176"/>
        <end position="209"/>
    </location>
</feature>
<dbReference type="RefSeq" id="WP_186740476.1">
    <property type="nucleotide sequence ID" value="NZ_CP060394.1"/>
</dbReference>
<feature type="repeat" description="TPR" evidence="1">
    <location>
        <begin position="113"/>
        <end position="146"/>
    </location>
</feature>
<protein>
    <submittedName>
        <fullName evidence="2">Tetratricopeptide repeat protein</fullName>
    </submittedName>
</protein>
<dbReference type="AlphaFoldDB" id="A0A7G8BDB1"/>
<feature type="repeat" description="TPR" evidence="1">
    <location>
        <begin position="19"/>
        <end position="52"/>
    </location>
</feature>
<feature type="repeat" description="TPR" evidence="1">
    <location>
        <begin position="53"/>
        <end position="86"/>
    </location>
</feature>
<dbReference type="PROSITE" id="PS50005">
    <property type="entry name" value="TPR"/>
    <property type="match status" value="6"/>
</dbReference>
<reference evidence="2 3" key="1">
    <citation type="submission" date="2020-08" db="EMBL/GenBank/DDBJ databases">
        <title>Edaphobacter telluris sp. nov. and Acidobacterium dinghuensis sp. nov., two acidobacteria isolated from forest soil.</title>
        <authorList>
            <person name="Fu J."/>
            <person name="Qiu L."/>
        </authorList>
    </citation>
    <scope>NUCLEOTIDE SEQUENCE [LARGE SCALE GENOMIC DNA]</scope>
    <source>
        <strain evidence="2">4Y35</strain>
    </source>
</reference>
<dbReference type="EMBL" id="CP060394">
    <property type="protein sequence ID" value="QNI30531.1"/>
    <property type="molecule type" value="Genomic_DNA"/>
</dbReference>
<keyword evidence="1" id="KW-0802">TPR repeat</keyword>
<dbReference type="PANTHER" id="PTHR12558:SF13">
    <property type="entry name" value="CELL DIVISION CYCLE PROTEIN 27 HOMOLOG"/>
    <property type="match status" value="1"/>
</dbReference>
<dbReference type="Pfam" id="PF13432">
    <property type="entry name" value="TPR_16"/>
    <property type="match status" value="1"/>
</dbReference>
<dbReference type="InterPro" id="IPR019734">
    <property type="entry name" value="TPR_rpt"/>
</dbReference>
<dbReference type="Proteomes" id="UP000515312">
    <property type="component" value="Chromosome"/>
</dbReference>
<name>A0A7G8BDB1_9BACT</name>
<evidence type="ECO:0000256" key="1">
    <source>
        <dbReference type="PROSITE-ProRule" id="PRU00339"/>
    </source>
</evidence>
<organism evidence="2 3">
    <name type="scientific">Alloacidobacterium dinghuense</name>
    <dbReference type="NCBI Taxonomy" id="2763107"/>
    <lineage>
        <taxon>Bacteria</taxon>
        <taxon>Pseudomonadati</taxon>
        <taxon>Acidobacteriota</taxon>
        <taxon>Terriglobia</taxon>
        <taxon>Terriglobales</taxon>
        <taxon>Acidobacteriaceae</taxon>
        <taxon>Alloacidobacterium</taxon>
    </lineage>
</organism>
<dbReference type="KEGG" id="adin:H7849_15425"/>
<proteinExistence type="predicted"/>
<evidence type="ECO:0000313" key="3">
    <source>
        <dbReference type="Proteomes" id="UP000515312"/>
    </source>
</evidence>
<accession>A0A7G8BDB1</accession>